<comment type="catalytic activity">
    <reaction evidence="12">
        <text>ATP + H2O = ADP + phosphate + H(+)</text>
        <dbReference type="Rhea" id="RHEA:13065"/>
        <dbReference type="ChEBI" id="CHEBI:15377"/>
        <dbReference type="ChEBI" id="CHEBI:15378"/>
        <dbReference type="ChEBI" id="CHEBI:30616"/>
        <dbReference type="ChEBI" id="CHEBI:43474"/>
        <dbReference type="ChEBI" id="CHEBI:456216"/>
        <dbReference type="EC" id="5.6.2.3"/>
    </reaction>
</comment>
<feature type="region of interest" description="Disordered" evidence="13">
    <location>
        <begin position="753"/>
        <end position="788"/>
    </location>
</feature>
<dbReference type="Proteomes" id="UP000827284">
    <property type="component" value="Unassembled WGS sequence"/>
</dbReference>
<dbReference type="GO" id="GO:0005524">
    <property type="term" value="F:ATP binding"/>
    <property type="evidence" value="ECO:0007669"/>
    <property type="project" value="UniProtKB-UniRule"/>
</dbReference>
<evidence type="ECO:0000256" key="2">
    <source>
        <dbReference type="ARBA" id="ARBA00022763"/>
    </source>
</evidence>
<dbReference type="InterPro" id="IPR049163">
    <property type="entry name" value="Pif1-like_2B_dom"/>
</dbReference>
<dbReference type="GO" id="GO:0016787">
    <property type="term" value="F:hydrolase activity"/>
    <property type="evidence" value="ECO:0007669"/>
    <property type="project" value="UniProtKB-KW"/>
</dbReference>
<comment type="similarity">
    <text evidence="12">Belongs to the helicase family. PIF1 subfamily.</text>
</comment>
<evidence type="ECO:0000256" key="7">
    <source>
        <dbReference type="ARBA" id="ARBA00023128"/>
    </source>
</evidence>
<keyword evidence="11 12" id="KW-0539">Nucleus</keyword>
<evidence type="ECO:0000256" key="6">
    <source>
        <dbReference type="ARBA" id="ARBA00023125"/>
    </source>
</evidence>
<keyword evidence="7 12" id="KW-0496">Mitochondrion</keyword>
<name>A0A9P3HAH0_9FUNG</name>
<dbReference type="GO" id="GO:0006310">
    <property type="term" value="P:DNA recombination"/>
    <property type="evidence" value="ECO:0007669"/>
    <property type="project" value="UniProtKB-UniRule"/>
</dbReference>
<evidence type="ECO:0000256" key="8">
    <source>
        <dbReference type="ARBA" id="ARBA00023172"/>
    </source>
</evidence>
<gene>
    <name evidence="12" type="primary">PIF1</name>
    <name evidence="15" type="ORF">EMPS_05308</name>
</gene>
<dbReference type="GO" id="GO:0005634">
    <property type="term" value="C:nucleus"/>
    <property type="evidence" value="ECO:0007669"/>
    <property type="project" value="UniProtKB-SubCell"/>
</dbReference>
<dbReference type="OrthoDB" id="5578775at2759"/>
<dbReference type="InterPro" id="IPR003593">
    <property type="entry name" value="AAA+_ATPase"/>
</dbReference>
<dbReference type="GO" id="GO:0005739">
    <property type="term" value="C:mitochondrion"/>
    <property type="evidence" value="ECO:0007669"/>
    <property type="project" value="UniProtKB-SubCell"/>
</dbReference>
<evidence type="ECO:0000256" key="5">
    <source>
        <dbReference type="ARBA" id="ARBA00022840"/>
    </source>
</evidence>
<proteinExistence type="inferred from homology"/>
<dbReference type="HAMAP" id="MF_03176">
    <property type="entry name" value="PIF1"/>
    <property type="match status" value="1"/>
</dbReference>
<dbReference type="GO" id="GO:0006281">
    <property type="term" value="P:DNA repair"/>
    <property type="evidence" value="ECO:0007669"/>
    <property type="project" value="UniProtKB-UniRule"/>
</dbReference>
<dbReference type="GO" id="GO:0003677">
    <property type="term" value="F:DNA binding"/>
    <property type="evidence" value="ECO:0007669"/>
    <property type="project" value="UniProtKB-KW"/>
</dbReference>
<keyword evidence="1 12" id="KW-0547">Nucleotide-binding</keyword>
<keyword evidence="10 12" id="KW-0413">Isomerase</keyword>
<evidence type="ECO:0000256" key="10">
    <source>
        <dbReference type="ARBA" id="ARBA00023235"/>
    </source>
</evidence>
<feature type="compositionally biased region" description="Basic and acidic residues" evidence="13">
    <location>
        <begin position="766"/>
        <end position="778"/>
    </location>
</feature>
<evidence type="ECO:0000256" key="1">
    <source>
        <dbReference type="ARBA" id="ARBA00022741"/>
    </source>
</evidence>
<dbReference type="CDD" id="cd18037">
    <property type="entry name" value="DEXSc_Pif1_like"/>
    <property type="match status" value="1"/>
</dbReference>
<dbReference type="InterPro" id="IPR010285">
    <property type="entry name" value="DNA_helicase_pif1-like_DEAD"/>
</dbReference>
<comment type="cofactor">
    <cofactor evidence="12">
        <name>Mg(2+)</name>
        <dbReference type="ChEBI" id="CHEBI:18420"/>
    </cofactor>
</comment>
<evidence type="ECO:0000313" key="15">
    <source>
        <dbReference type="EMBL" id="GJJ72950.1"/>
    </source>
</evidence>
<sequence>MAMASTCSGAVSTLDRAFIYSLILRHQARTLTRTRLRAQGPPWILPPQGLGLQLTPRKGAFSTSITPNFEPTVASAHRNNSLSQIHHRNHRPALHSTRPHRNVALQRHTQHAYSTAAAALNDLDLAPHPSRPSDAIANASSPQGWNTGQAAPEVVLSAEQQFLMEQVIKKKRSIFFTGSAGTGKSVLLRQLIEELKESYRPGNVAVTASTGIAACNIGGCTLHSFAGVGLGNGTVEQLMVKLDANKEARKRWRKAKVLIIDEISMIDGELFDKLEEIARRVKKSNKPFGGIQLILTGDFFQLPPVVKETVVKPNPAEASTVVSPGQLSRPQTSRTTTTIIKNPSASDFDLATSFDDVLNEPLLADTPTPEPPKQATLCFDSQSWSKCIHHTLQLTEVFRQRDPQFIKMLTEVRHGELSPETCEMFKKLERAPEYPDDGIQATELYALRYQVDRSNHRQLDALPGDSYVYEPQDSGPMAEWMHKFSPAPSKLQLKVDAQVMLIKNLSPTLVNGSMGIVMGFQEDTTMDEASGQWVSSYFPVVRFVGEEDDLVIRPEEWRMEQPDGEVIGSRVQVPLILAWAMSIHKSQGQTMDRVKVDMGKIFEAGQGYVALSRATSLAGLQVLNFNEKAVQTNARVAEFYDTLGTVQDLMEQVNASKTKTRKRKTKKAEAVEQIAAAPEVAQVPVASEVVAPAAVTTANTMAKAMASAAAKTTRASSNNVLKELTASKPAFAPALSPFSEDIWHEVKGKNARPNSWAGDLNPAMKTSDKSTALEDAEQKAAPTRLKVPSGSLDPLLHKMNTGCFSTTEIIRLPSEESKAAVSKSNEDQQTKATTLIPPATATSPNVAAPLSTTPSKKVSGAKNSPLSLLEGNARATSLVSDHLKTAAVDSSKETFNMFPKVNRPAWKKAANGTSGARDSPTKTFMPATPEVRDPTSVARAESWEPNYGYSPKRAAPKGTSSAPKDSRSTQLPSDSLPYDPLPSGKPTPKVFHPRFGESYVPPKANDPKPREYPPTNSFAPASKASKVYDKPASRFAPRTYDGMPKARDQTSSRAYSPTPKKEQSYTPPREWIPYTPKPVTSDKKLTPSTLTGRW</sequence>
<comment type="subunit">
    <text evidence="12">Monomer.</text>
</comment>
<keyword evidence="5 12" id="KW-0067">ATP-binding</keyword>
<feature type="domain" description="AAA+ ATPase" evidence="14">
    <location>
        <begin position="170"/>
        <end position="317"/>
    </location>
</feature>
<dbReference type="AlphaFoldDB" id="A0A9P3HAH0"/>
<protein>
    <recommendedName>
        <fullName evidence="12">ATP-dependent DNA helicase PIF1</fullName>
        <ecNumber evidence="12">5.6.2.3</ecNumber>
    </recommendedName>
    <alternativeName>
        <fullName evidence="12">DNA 5'-3' helicase PIF1</fullName>
    </alternativeName>
    <alternativeName>
        <fullName evidence="12">DNA repair and recombination helicase PIF1</fullName>
    </alternativeName>
</protein>
<dbReference type="PANTHER" id="PTHR47642:SF5">
    <property type="entry name" value="ATP-DEPENDENT DNA HELICASE"/>
    <property type="match status" value="1"/>
</dbReference>
<feature type="compositionally biased region" description="Polar residues" evidence="13">
    <location>
        <begin position="840"/>
        <end position="865"/>
    </location>
</feature>
<dbReference type="EMBL" id="BQFW01000007">
    <property type="protein sequence ID" value="GJJ72950.1"/>
    <property type="molecule type" value="Genomic_DNA"/>
</dbReference>
<evidence type="ECO:0000256" key="9">
    <source>
        <dbReference type="ARBA" id="ARBA00023204"/>
    </source>
</evidence>
<feature type="compositionally biased region" description="Basic and acidic residues" evidence="13">
    <location>
        <begin position="815"/>
        <end position="829"/>
    </location>
</feature>
<dbReference type="InterPro" id="IPR048293">
    <property type="entry name" value="PIF1_RRM3_pfh1"/>
</dbReference>
<reference evidence="15" key="2">
    <citation type="journal article" date="2022" name="Microbiol. Resour. Announc.">
        <title>Whole-Genome Sequence of Entomortierella parvispora E1425, a Mucoromycotan Fungus Associated with Burkholderiaceae-Related Endosymbiotic Bacteria.</title>
        <authorList>
            <person name="Herlambang A."/>
            <person name="Guo Y."/>
            <person name="Takashima Y."/>
            <person name="Narisawa K."/>
            <person name="Ohta H."/>
            <person name="Nishizawa T."/>
        </authorList>
    </citation>
    <scope>NUCLEOTIDE SEQUENCE</scope>
    <source>
        <strain evidence="15">E1425</strain>
    </source>
</reference>
<evidence type="ECO:0000256" key="4">
    <source>
        <dbReference type="ARBA" id="ARBA00022806"/>
    </source>
</evidence>
<evidence type="ECO:0000256" key="3">
    <source>
        <dbReference type="ARBA" id="ARBA00022801"/>
    </source>
</evidence>
<dbReference type="EC" id="5.6.2.3" evidence="12"/>
<dbReference type="GO" id="GO:0043139">
    <property type="term" value="F:5'-3' DNA helicase activity"/>
    <property type="evidence" value="ECO:0007669"/>
    <property type="project" value="UniProtKB-UniRule"/>
</dbReference>
<feature type="binding site" evidence="12">
    <location>
        <begin position="178"/>
        <end position="185"/>
    </location>
    <ligand>
        <name>ATP</name>
        <dbReference type="ChEBI" id="CHEBI:30616"/>
    </ligand>
</feature>
<keyword evidence="9 12" id="KW-0234">DNA repair</keyword>
<evidence type="ECO:0000256" key="11">
    <source>
        <dbReference type="ARBA" id="ARBA00023242"/>
    </source>
</evidence>
<dbReference type="SUPFAM" id="SSF52540">
    <property type="entry name" value="P-loop containing nucleoside triphosphate hydrolases"/>
    <property type="match status" value="2"/>
</dbReference>
<evidence type="ECO:0000256" key="13">
    <source>
        <dbReference type="SAM" id="MobiDB-lite"/>
    </source>
</evidence>
<dbReference type="InterPro" id="IPR051055">
    <property type="entry name" value="PIF1_helicase"/>
</dbReference>
<feature type="region of interest" description="Disordered" evidence="13">
    <location>
        <begin position="815"/>
        <end position="865"/>
    </location>
</feature>
<keyword evidence="2 12" id="KW-0227">DNA damage</keyword>
<dbReference type="Pfam" id="PF21530">
    <property type="entry name" value="Pif1_2B_dom"/>
    <property type="match status" value="1"/>
</dbReference>
<keyword evidence="8 12" id="KW-0233">DNA recombination</keyword>
<evidence type="ECO:0000256" key="12">
    <source>
        <dbReference type="HAMAP-Rule" id="MF_03176"/>
    </source>
</evidence>
<dbReference type="CDD" id="cd18809">
    <property type="entry name" value="SF1_C_RecD"/>
    <property type="match status" value="1"/>
</dbReference>
<accession>A0A9P3HAH0</accession>
<feature type="region of interest" description="Disordered" evidence="13">
    <location>
        <begin position="906"/>
        <end position="1094"/>
    </location>
</feature>
<evidence type="ECO:0000313" key="16">
    <source>
        <dbReference type="Proteomes" id="UP000827284"/>
    </source>
</evidence>
<dbReference type="GO" id="GO:0000723">
    <property type="term" value="P:telomere maintenance"/>
    <property type="evidence" value="ECO:0007669"/>
    <property type="project" value="InterPro"/>
</dbReference>
<comment type="function">
    <text evidence="12">DNA-dependent ATPase and 5'-3' DNA helicase required for the maintenance of both mitochondrial and nuclear genome stability.</text>
</comment>
<comment type="subcellular location">
    <subcellularLocation>
        <location evidence="12">Nucleus</location>
    </subcellularLocation>
    <subcellularLocation>
        <location evidence="12">Mitochondrion</location>
    </subcellularLocation>
</comment>
<dbReference type="Pfam" id="PF05970">
    <property type="entry name" value="PIF1"/>
    <property type="match status" value="1"/>
</dbReference>
<keyword evidence="6 12" id="KW-0238">DNA-binding</keyword>
<comment type="caution">
    <text evidence="15">The sequence shown here is derived from an EMBL/GenBank/DDBJ whole genome shotgun (WGS) entry which is preliminary data.</text>
</comment>
<reference evidence="15" key="1">
    <citation type="submission" date="2021-11" db="EMBL/GenBank/DDBJ databases">
        <authorList>
            <person name="Herlambang A."/>
            <person name="Guo Y."/>
            <person name="Takashima Y."/>
            <person name="Nishizawa T."/>
        </authorList>
    </citation>
    <scope>NUCLEOTIDE SEQUENCE</scope>
    <source>
        <strain evidence="15">E1425</strain>
    </source>
</reference>
<keyword evidence="4 12" id="KW-0347">Helicase</keyword>
<dbReference type="PANTHER" id="PTHR47642">
    <property type="entry name" value="ATP-DEPENDENT DNA HELICASE"/>
    <property type="match status" value="1"/>
</dbReference>
<dbReference type="InterPro" id="IPR027417">
    <property type="entry name" value="P-loop_NTPase"/>
</dbReference>
<keyword evidence="16" id="KW-1185">Reference proteome</keyword>
<feature type="DNA-binding region" evidence="12">
    <location>
        <begin position="606"/>
        <end position="625"/>
    </location>
</feature>
<dbReference type="Gene3D" id="3.40.50.300">
    <property type="entry name" value="P-loop containing nucleotide triphosphate hydrolases"/>
    <property type="match status" value="1"/>
</dbReference>
<keyword evidence="3 12" id="KW-0378">Hydrolase</keyword>
<organism evidence="15 16">
    <name type="scientific">Entomortierella parvispora</name>
    <dbReference type="NCBI Taxonomy" id="205924"/>
    <lineage>
        <taxon>Eukaryota</taxon>
        <taxon>Fungi</taxon>
        <taxon>Fungi incertae sedis</taxon>
        <taxon>Mucoromycota</taxon>
        <taxon>Mortierellomycotina</taxon>
        <taxon>Mortierellomycetes</taxon>
        <taxon>Mortierellales</taxon>
        <taxon>Mortierellaceae</taxon>
        <taxon>Entomortierella</taxon>
    </lineage>
</organism>
<dbReference type="SMART" id="SM00382">
    <property type="entry name" value="AAA"/>
    <property type="match status" value="1"/>
</dbReference>
<evidence type="ECO:0000259" key="14">
    <source>
        <dbReference type="SMART" id="SM00382"/>
    </source>
</evidence>